<sequence>MVRRRLPRIAALSGPEAARARHLVLHSPVCAGTEAVTWTLTLLADDDVPLAESRTTAPDFPLPIADIAQVHLDVVGLEAAGRWVPQEPEGDGPRFRAPVRVAPPPD</sequence>
<reference evidence="2 4" key="1">
    <citation type="submission" date="2019-07" db="EMBL/GenBank/DDBJ databases">
        <title>Whole genome shotgun sequence of Cellulomonas hominis NBRC 16055.</title>
        <authorList>
            <person name="Hosoyama A."/>
            <person name="Uohara A."/>
            <person name="Ohji S."/>
            <person name="Ichikawa N."/>
        </authorList>
    </citation>
    <scope>NUCLEOTIDE SEQUENCE [LARGE SCALE GENOMIC DNA]</scope>
    <source>
        <strain evidence="2 4">NBRC 16055</strain>
    </source>
</reference>
<dbReference type="AlphaFoldDB" id="A0A511FGV5"/>
<evidence type="ECO:0000313" key="3">
    <source>
        <dbReference type="EMBL" id="MBB5471298.1"/>
    </source>
</evidence>
<accession>A0A511FGV5</accession>
<dbReference type="Proteomes" id="UP000564629">
    <property type="component" value="Unassembled WGS sequence"/>
</dbReference>
<gene>
    <name evidence="2" type="ORF">CHO01_36010</name>
    <name evidence="3" type="ORF">HNR08_000034</name>
</gene>
<dbReference type="Proteomes" id="UP000321723">
    <property type="component" value="Unassembled WGS sequence"/>
</dbReference>
<comment type="caution">
    <text evidence="2">The sequence shown here is derived from an EMBL/GenBank/DDBJ whole genome shotgun (WGS) entry which is preliminary data.</text>
</comment>
<name>A0A511FGV5_9CELL</name>
<protein>
    <submittedName>
        <fullName evidence="2">Uncharacterized protein</fullName>
    </submittedName>
</protein>
<organism evidence="2 4">
    <name type="scientific">Cellulomonas hominis</name>
    <dbReference type="NCBI Taxonomy" id="156981"/>
    <lineage>
        <taxon>Bacteria</taxon>
        <taxon>Bacillati</taxon>
        <taxon>Actinomycetota</taxon>
        <taxon>Actinomycetes</taxon>
        <taxon>Micrococcales</taxon>
        <taxon>Cellulomonadaceae</taxon>
        <taxon>Cellulomonas</taxon>
    </lineage>
</organism>
<evidence type="ECO:0000313" key="5">
    <source>
        <dbReference type="Proteomes" id="UP000564629"/>
    </source>
</evidence>
<proteinExistence type="predicted"/>
<feature type="region of interest" description="Disordered" evidence="1">
    <location>
        <begin position="83"/>
        <end position="106"/>
    </location>
</feature>
<reference evidence="3 5" key="2">
    <citation type="submission" date="2020-08" db="EMBL/GenBank/DDBJ databases">
        <title>Sequencing the genomes of 1000 actinobacteria strains.</title>
        <authorList>
            <person name="Klenk H.-P."/>
        </authorList>
    </citation>
    <scope>NUCLEOTIDE SEQUENCE [LARGE SCALE GENOMIC DNA]</scope>
    <source>
        <strain evidence="3 5">DSM 9581</strain>
    </source>
</reference>
<dbReference type="EMBL" id="JACHDN010000001">
    <property type="protein sequence ID" value="MBB5471298.1"/>
    <property type="molecule type" value="Genomic_DNA"/>
</dbReference>
<dbReference type="EMBL" id="BJVQ01000083">
    <property type="protein sequence ID" value="GEL48485.1"/>
    <property type="molecule type" value="Genomic_DNA"/>
</dbReference>
<evidence type="ECO:0000313" key="4">
    <source>
        <dbReference type="Proteomes" id="UP000321723"/>
    </source>
</evidence>
<keyword evidence="4" id="KW-1185">Reference proteome</keyword>
<evidence type="ECO:0000313" key="2">
    <source>
        <dbReference type="EMBL" id="GEL48485.1"/>
    </source>
</evidence>
<dbReference type="OrthoDB" id="4828487at2"/>
<evidence type="ECO:0000256" key="1">
    <source>
        <dbReference type="SAM" id="MobiDB-lite"/>
    </source>
</evidence>
<dbReference type="RefSeq" id="WP_146840471.1">
    <property type="nucleotide sequence ID" value="NZ_BJVQ01000083.1"/>
</dbReference>